<feature type="compositionally biased region" description="Basic and acidic residues" evidence="1">
    <location>
        <begin position="1"/>
        <end position="10"/>
    </location>
</feature>
<feature type="compositionally biased region" description="Polar residues" evidence="1">
    <location>
        <begin position="72"/>
        <end position="98"/>
    </location>
</feature>
<feature type="region of interest" description="Disordered" evidence="1">
    <location>
        <begin position="33"/>
        <end position="98"/>
    </location>
</feature>
<organism evidence="2 3">
    <name type="scientific">Micromonospora peucetia</name>
    <dbReference type="NCBI Taxonomy" id="47871"/>
    <lineage>
        <taxon>Bacteria</taxon>
        <taxon>Bacillati</taxon>
        <taxon>Actinomycetota</taxon>
        <taxon>Actinomycetes</taxon>
        <taxon>Micromonosporales</taxon>
        <taxon>Micromonosporaceae</taxon>
        <taxon>Micromonospora</taxon>
    </lineage>
</organism>
<sequence length="775" mass="86177">MTTEDLDRRFGSAASGGDAEVVEEILRPTATSHLSLAEFPPQAPAVALNDRESIETDGDHPASPIPNASIMEKSSSVDHNLQQPVRSDPTPSSTQPRQTYQSVVNNHGVVASVVNIVRNLLREHLLPVDYIRDRVDAYIRPHNFEEAEAKLQAHRVLVLIAAADHGRHDAALTLLNNVGSLTLREVEREVGDTVSFDAIPHERNSGWILDLREDQRVPESYGRTLSSPSVAQKLESYSSYLVVIMPPTLWNQCSTGGSSIAYHLPKPDPIDIVRKQLASSMTHDRSVAWLSDARIKRQLSRESPARAVKWASNIREVELLPEEALSLSKEESGAFSDPVYEAKIRMVLAAAGNWQSELTDWYEKHQSCQERDFLLAAAVLEQKPAGDVFTAVATLSAAINGPVHEASGQQGPGIYQLVKAIEAGLGESSRIQFRQPGYGDAVLDYFWVDRQHLQTKFLDWMCQQALVEASSSADPMIASRVATYVLRWTKRTRSLDFLVQVSTRWAEHETLTEVAAELLTAAALDGTVGKLVRDRLLDWTKPGRQHSPAFLRLVATVCGSGFARVHPKLALLRLSNLTQNDDRSVAEAAQTELTNLWQQPELRKDIVAQARIRLNAHDQGRGSRVAMFTALAALRNDKDLPSLFLYALDGNSQTFELISTGWRELLQTRPLLQDAERTMCRWLDAGTESSSAQEFLSRLLGSATSPLTDEHDDARARITLIAILHRWKDGWPEGRGNFPAGFFEQTMRQLLVHDTFRRPLDAPPPVNMSAIERAR</sequence>
<gene>
    <name evidence="2" type="ORF">GA0070608_0887</name>
</gene>
<dbReference type="Proteomes" id="UP000199343">
    <property type="component" value="Unassembled WGS sequence"/>
</dbReference>
<feature type="compositionally biased region" description="Basic and acidic residues" evidence="1">
    <location>
        <begin position="49"/>
        <end position="60"/>
    </location>
</feature>
<dbReference type="EMBL" id="FMIC01000002">
    <property type="protein sequence ID" value="SCL51642.1"/>
    <property type="molecule type" value="Genomic_DNA"/>
</dbReference>
<name>A0A1C6UC82_9ACTN</name>
<accession>A0A1C6UC82</accession>
<dbReference type="STRING" id="47871.GA0070608_0887"/>
<protein>
    <submittedName>
        <fullName evidence="2">Uncharacterized protein</fullName>
    </submittedName>
</protein>
<feature type="region of interest" description="Disordered" evidence="1">
    <location>
        <begin position="1"/>
        <end position="21"/>
    </location>
</feature>
<dbReference type="AlphaFoldDB" id="A0A1C6UC82"/>
<reference evidence="3" key="1">
    <citation type="submission" date="2016-06" db="EMBL/GenBank/DDBJ databases">
        <authorList>
            <person name="Varghese N."/>
            <person name="Submissions Spin"/>
        </authorList>
    </citation>
    <scope>NUCLEOTIDE SEQUENCE [LARGE SCALE GENOMIC DNA]</scope>
    <source>
        <strain evidence="3">DSM 43363</strain>
    </source>
</reference>
<evidence type="ECO:0000256" key="1">
    <source>
        <dbReference type="SAM" id="MobiDB-lite"/>
    </source>
</evidence>
<proteinExistence type="predicted"/>
<evidence type="ECO:0000313" key="3">
    <source>
        <dbReference type="Proteomes" id="UP000199343"/>
    </source>
</evidence>
<evidence type="ECO:0000313" key="2">
    <source>
        <dbReference type="EMBL" id="SCL51642.1"/>
    </source>
</evidence>